<organism evidence="2 3">
    <name type="scientific">Gossypium stocksii</name>
    <dbReference type="NCBI Taxonomy" id="47602"/>
    <lineage>
        <taxon>Eukaryota</taxon>
        <taxon>Viridiplantae</taxon>
        <taxon>Streptophyta</taxon>
        <taxon>Embryophyta</taxon>
        <taxon>Tracheophyta</taxon>
        <taxon>Spermatophyta</taxon>
        <taxon>Magnoliopsida</taxon>
        <taxon>eudicotyledons</taxon>
        <taxon>Gunneridae</taxon>
        <taxon>Pentapetalae</taxon>
        <taxon>rosids</taxon>
        <taxon>malvids</taxon>
        <taxon>Malvales</taxon>
        <taxon>Malvaceae</taxon>
        <taxon>Malvoideae</taxon>
        <taxon>Gossypium</taxon>
    </lineage>
</organism>
<proteinExistence type="predicted"/>
<sequence length="104" mass="12195">MDKIIRGFMIQHFERLLFFLIMEAGKSSKHRTPSPMKDPHGTSPLKPKRFQNLPITQIQISIIQISINEIFKIPEIFIQEAVVCIYIIRSKNPFPKWYIKGIGR</sequence>
<accession>A0A9D4A2S0</accession>
<protein>
    <submittedName>
        <fullName evidence="2">Uncharacterized protein</fullName>
    </submittedName>
</protein>
<keyword evidence="3" id="KW-1185">Reference proteome</keyword>
<evidence type="ECO:0000256" key="1">
    <source>
        <dbReference type="SAM" id="MobiDB-lite"/>
    </source>
</evidence>
<dbReference type="AlphaFoldDB" id="A0A9D4A2S0"/>
<feature type="region of interest" description="Disordered" evidence="1">
    <location>
        <begin position="28"/>
        <end position="48"/>
    </location>
</feature>
<dbReference type="Proteomes" id="UP000828251">
    <property type="component" value="Unassembled WGS sequence"/>
</dbReference>
<reference evidence="2 3" key="1">
    <citation type="journal article" date="2021" name="Plant Biotechnol. J.">
        <title>Multi-omics assisted identification of the key and species-specific regulatory components of drought-tolerant mechanisms in Gossypium stocksii.</title>
        <authorList>
            <person name="Yu D."/>
            <person name="Ke L."/>
            <person name="Zhang D."/>
            <person name="Wu Y."/>
            <person name="Sun Y."/>
            <person name="Mei J."/>
            <person name="Sun J."/>
            <person name="Sun Y."/>
        </authorList>
    </citation>
    <scope>NUCLEOTIDE SEQUENCE [LARGE SCALE GENOMIC DNA]</scope>
    <source>
        <strain evidence="3">cv. E1</strain>
        <tissue evidence="2">Leaf</tissue>
    </source>
</reference>
<evidence type="ECO:0000313" key="2">
    <source>
        <dbReference type="EMBL" id="KAH1083243.1"/>
    </source>
</evidence>
<comment type="caution">
    <text evidence="2">The sequence shown here is derived from an EMBL/GenBank/DDBJ whole genome shotgun (WGS) entry which is preliminary data.</text>
</comment>
<dbReference type="EMBL" id="JAIQCV010000007">
    <property type="protein sequence ID" value="KAH1083243.1"/>
    <property type="molecule type" value="Genomic_DNA"/>
</dbReference>
<name>A0A9D4A2S0_9ROSI</name>
<evidence type="ECO:0000313" key="3">
    <source>
        <dbReference type="Proteomes" id="UP000828251"/>
    </source>
</evidence>
<gene>
    <name evidence="2" type="ORF">J1N35_023004</name>
</gene>